<dbReference type="EMBL" id="JAGGMV010000003">
    <property type="protein sequence ID" value="MBP2201679.1"/>
    <property type="molecule type" value="Genomic_DNA"/>
</dbReference>
<protein>
    <submittedName>
        <fullName evidence="6">Ribokinase</fullName>
        <ecNumber evidence="6">2.7.1.15</ecNumber>
    </submittedName>
</protein>
<dbReference type="Pfam" id="PF00294">
    <property type="entry name" value="PfkB"/>
    <property type="match status" value="1"/>
</dbReference>
<dbReference type="GO" id="GO:0004747">
    <property type="term" value="F:ribokinase activity"/>
    <property type="evidence" value="ECO:0007669"/>
    <property type="project" value="UniProtKB-EC"/>
</dbReference>
<dbReference type="InterPro" id="IPR002139">
    <property type="entry name" value="Ribo/fructo_kinase"/>
</dbReference>
<keyword evidence="3 4" id="KW-0418">Kinase</keyword>
<evidence type="ECO:0000256" key="1">
    <source>
        <dbReference type="ARBA" id="ARBA00010688"/>
    </source>
</evidence>
<dbReference type="PRINTS" id="PR00990">
    <property type="entry name" value="RIBOKINASE"/>
</dbReference>
<dbReference type="EC" id="2.7.1.15" evidence="6"/>
<name>A0A8J7RP33_METVO</name>
<dbReference type="RefSeq" id="WP_245314902.1">
    <property type="nucleotide sequence ID" value="NZ_JAGGMV010000003.1"/>
</dbReference>
<keyword evidence="2 4" id="KW-0808">Transferase</keyword>
<dbReference type="PROSITE" id="PS00583">
    <property type="entry name" value="PFKB_KINASES_1"/>
    <property type="match status" value="1"/>
</dbReference>
<evidence type="ECO:0000313" key="6">
    <source>
        <dbReference type="EMBL" id="MBP2201679.1"/>
    </source>
</evidence>
<dbReference type="AlphaFoldDB" id="A0A8J7RP33"/>
<organism evidence="6 7">
    <name type="scientific">Methanococcus voltae</name>
    <dbReference type="NCBI Taxonomy" id="2188"/>
    <lineage>
        <taxon>Archaea</taxon>
        <taxon>Methanobacteriati</taxon>
        <taxon>Methanobacteriota</taxon>
        <taxon>Methanomada group</taxon>
        <taxon>Methanococci</taxon>
        <taxon>Methanococcales</taxon>
        <taxon>Methanococcaceae</taxon>
        <taxon>Methanococcus</taxon>
    </lineage>
</organism>
<comment type="caution">
    <text evidence="6">The sequence shown here is derived from an EMBL/GenBank/DDBJ whole genome shotgun (WGS) entry which is preliminary data.</text>
</comment>
<dbReference type="PROSITE" id="PS00584">
    <property type="entry name" value="PFKB_KINASES_2"/>
    <property type="match status" value="1"/>
</dbReference>
<comment type="similarity">
    <text evidence="1 4">Belongs to the carbohydrate kinase PfkB family.</text>
</comment>
<feature type="domain" description="Carbohydrate kinase PfkB" evidence="5">
    <location>
        <begin position="19"/>
        <end position="301"/>
    </location>
</feature>
<proteinExistence type="inferred from homology"/>
<dbReference type="Proteomes" id="UP000740329">
    <property type="component" value="Unassembled WGS sequence"/>
</dbReference>
<gene>
    <name evidence="6" type="ORF">J3E07_001104</name>
</gene>
<dbReference type="SUPFAM" id="SSF53613">
    <property type="entry name" value="Ribokinase-like"/>
    <property type="match status" value="1"/>
</dbReference>
<dbReference type="Gene3D" id="3.40.1190.20">
    <property type="match status" value="1"/>
</dbReference>
<evidence type="ECO:0000256" key="3">
    <source>
        <dbReference type="ARBA" id="ARBA00022777"/>
    </source>
</evidence>
<dbReference type="InterPro" id="IPR002173">
    <property type="entry name" value="Carboh/pur_kinase_PfkB_CS"/>
</dbReference>
<dbReference type="InterPro" id="IPR029056">
    <property type="entry name" value="Ribokinase-like"/>
</dbReference>
<reference evidence="6" key="1">
    <citation type="submission" date="2021-03" db="EMBL/GenBank/DDBJ databases">
        <title>Genomic Encyclopedia of Type Strains, Phase IV (KMG-V): Genome sequencing to study the core and pangenomes of soil and plant-associated prokaryotes.</title>
        <authorList>
            <person name="Whitman W."/>
        </authorList>
    </citation>
    <scope>NUCLEOTIDE SEQUENCE</scope>
    <source>
        <strain evidence="6">C4</strain>
    </source>
</reference>
<dbReference type="PANTHER" id="PTHR10584:SF166">
    <property type="entry name" value="RIBOKINASE"/>
    <property type="match status" value="1"/>
</dbReference>
<dbReference type="PANTHER" id="PTHR10584">
    <property type="entry name" value="SUGAR KINASE"/>
    <property type="match status" value="1"/>
</dbReference>
<evidence type="ECO:0000256" key="2">
    <source>
        <dbReference type="ARBA" id="ARBA00022679"/>
    </source>
</evidence>
<dbReference type="CDD" id="cd01942">
    <property type="entry name" value="ribokinase_group_A"/>
    <property type="match status" value="1"/>
</dbReference>
<sequence length="318" mass="35659">MENIQNNNNNNNNLDGNGKINVVGHAAIDYIFDLDKFPELNTSVQIPSAKKYYGGAASNVAAQISNMGINSSLISCVGTDFITSGYEEYLKDLGVSLDFVYTSTEEETPKAWIFTDPDANQITYFLWGAAKHYKEIIVPDFDGDIVHLSTGDPEYNIKCAKKAKELNKLVSFDPGQDLTLYSAENLEEIINYVDFLFMNHHEYRRIMETINKTPEDMKNKLNYLIVTYNKDGSHIYHEGEEIKVPAIMVEAMDPTGAGDSYRAGFLSAYLKGYSLESCGYVGACVASYVVEKVGCQTNLPKWDKITDRLSKKLNYTLK</sequence>
<evidence type="ECO:0000259" key="5">
    <source>
        <dbReference type="Pfam" id="PF00294"/>
    </source>
</evidence>
<dbReference type="InterPro" id="IPR011611">
    <property type="entry name" value="PfkB_dom"/>
</dbReference>
<evidence type="ECO:0000313" key="7">
    <source>
        <dbReference type="Proteomes" id="UP000740329"/>
    </source>
</evidence>
<accession>A0A8J7RP33</accession>
<evidence type="ECO:0000256" key="4">
    <source>
        <dbReference type="RuleBase" id="RU003704"/>
    </source>
</evidence>